<dbReference type="AlphaFoldDB" id="A0A8H7SY24"/>
<evidence type="ECO:0000256" key="1">
    <source>
        <dbReference type="SAM" id="Phobius"/>
    </source>
</evidence>
<reference evidence="2" key="1">
    <citation type="submission" date="2021-01" db="EMBL/GenBank/DDBJ databases">
        <title>Metabolic potential, ecology and presence of endohyphal bacteria is reflected in genomic diversity of Mucoromycotina.</title>
        <authorList>
            <person name="Muszewska A."/>
            <person name="Okrasinska A."/>
            <person name="Steczkiewicz K."/>
            <person name="Drgas O."/>
            <person name="Orlowska M."/>
            <person name="Perlinska-Lenart U."/>
            <person name="Aleksandrzak-Piekarczyk T."/>
            <person name="Szatraj K."/>
            <person name="Zielenkiewicz U."/>
            <person name="Pilsyk S."/>
            <person name="Malc E."/>
            <person name="Mieczkowski P."/>
            <person name="Kruszewska J.S."/>
            <person name="Biernat P."/>
            <person name="Pawlowska J."/>
        </authorList>
    </citation>
    <scope>NUCLEOTIDE SEQUENCE</scope>
    <source>
        <strain evidence="2">WA0000018081</strain>
    </source>
</reference>
<gene>
    <name evidence="2" type="ORF">INT48_000823</name>
</gene>
<evidence type="ECO:0000313" key="2">
    <source>
        <dbReference type="EMBL" id="KAG2236523.1"/>
    </source>
</evidence>
<keyword evidence="3" id="KW-1185">Reference proteome</keyword>
<keyword evidence="1" id="KW-0812">Transmembrane</keyword>
<accession>A0A8H7SY24</accession>
<name>A0A8H7SY24_9FUNG</name>
<evidence type="ECO:0000313" key="3">
    <source>
        <dbReference type="Proteomes" id="UP000613177"/>
    </source>
</evidence>
<keyword evidence="1" id="KW-0472">Membrane</keyword>
<keyword evidence="1" id="KW-1133">Transmembrane helix</keyword>
<dbReference type="Proteomes" id="UP000613177">
    <property type="component" value="Unassembled WGS sequence"/>
</dbReference>
<dbReference type="EMBL" id="JAEPRE010000016">
    <property type="protein sequence ID" value="KAG2236523.1"/>
    <property type="molecule type" value="Genomic_DNA"/>
</dbReference>
<organism evidence="2 3">
    <name type="scientific">Thamnidium elegans</name>
    <dbReference type="NCBI Taxonomy" id="101142"/>
    <lineage>
        <taxon>Eukaryota</taxon>
        <taxon>Fungi</taxon>
        <taxon>Fungi incertae sedis</taxon>
        <taxon>Mucoromycota</taxon>
        <taxon>Mucoromycotina</taxon>
        <taxon>Mucoromycetes</taxon>
        <taxon>Mucorales</taxon>
        <taxon>Mucorineae</taxon>
        <taxon>Mucoraceae</taxon>
        <taxon>Thamnidium</taxon>
    </lineage>
</organism>
<feature type="transmembrane region" description="Helical" evidence="1">
    <location>
        <begin position="55"/>
        <end position="75"/>
    </location>
</feature>
<protein>
    <submittedName>
        <fullName evidence="2">Uncharacterized protein</fullName>
    </submittedName>
</protein>
<comment type="caution">
    <text evidence="2">The sequence shown here is derived from an EMBL/GenBank/DDBJ whole genome shotgun (WGS) entry which is preliminary data.</text>
</comment>
<sequence length="213" mass="24823">MNNNNLIEIESKDFLYVRQEIQRLADSLVDDETSNEEERERNKSEMEQASINVQYFIPFFFVLTLFFYFFIFQWLNGVWSNFPGNIVLTDNPNFNFNEPIHVREPLDESLEFQVNESKQQYHKLSEELFNTREELTGVVASFTTESLQGQSKEASELTIVDTAPPKNETAKVDRDNTKQVETVYNEAVEILSNLEKTVPEQVSKFEAILELAK</sequence>
<proteinExistence type="predicted"/>